<reference evidence="8 10" key="3">
    <citation type="submission" date="2018-06" db="EMBL/GenBank/DDBJ databases">
        <authorList>
            <consortium name="Pathogen Informatics"/>
            <person name="Doyle S."/>
        </authorList>
    </citation>
    <scope>NUCLEOTIDE SEQUENCE [LARGE SCALE GENOMIC DNA]</scope>
    <source>
        <strain evidence="8 10">NCTC12123</strain>
    </source>
</reference>
<reference evidence="4 11" key="4">
    <citation type="submission" date="2020-06" db="EMBL/GenBank/DDBJ databases">
        <title>REHAB project genomes.</title>
        <authorList>
            <person name="Shaw L.P."/>
        </authorList>
    </citation>
    <scope>NUCLEOTIDE SEQUENCE [LARGE SCALE GENOMIC DNA]</scope>
    <source>
        <strain evidence="4 11">RHBSTW-00074</strain>
    </source>
</reference>
<keyword evidence="12" id="KW-1185">Reference proteome</keyword>
<proteinExistence type="predicted"/>
<evidence type="ECO:0000313" key="4">
    <source>
        <dbReference type="EMBL" id="MBA8076061.1"/>
    </source>
</evidence>
<dbReference type="EMBL" id="JABXRP010000001">
    <property type="protein sequence ID" value="MBA8076061.1"/>
    <property type="molecule type" value="Genomic_DNA"/>
</dbReference>
<sequence>MKKIALAIMAALLLSANAMAAIKIDSRQARNMDDVQSLGVIYINHNFATESEADQALNAETDAQGATYYHVMLTREPGSNGNMHASADIYR</sequence>
<evidence type="ECO:0000313" key="7">
    <source>
        <dbReference type="EMBL" id="OEH18886.1"/>
    </source>
</evidence>
<keyword evidence="1 2" id="KW-0732">Signal</keyword>
<reference evidence="6" key="6">
    <citation type="journal article" date="2023" name="Nat. Commun.">
        <title>Genomic dissection of endemic carbapenem resistance reveals metallo-beta-lactamase dissemination through clonal, plasmid and integron transfer.</title>
        <authorList>
            <person name="Macesic N."/>
            <person name="Hawkey J."/>
            <person name="Vezina B."/>
            <person name="Wisniewski J.A."/>
            <person name="Cottingham H."/>
            <person name="Blakeway L.V."/>
            <person name="Harshegyi T."/>
            <person name="Pragastis K."/>
            <person name="Badoordeen G.Z."/>
            <person name="Dennison A."/>
            <person name="Spelman D.W."/>
            <person name="Jenney A.W.J."/>
            <person name="Peleg A.Y."/>
        </authorList>
    </citation>
    <scope>NUCLEOTIDE SEQUENCE</scope>
    <source>
        <strain evidence="6">CPO239</strain>
    </source>
</reference>
<reference evidence="7" key="2">
    <citation type="journal article" date="2017" name="PLoS ONE">
        <title>Genomic and phenotypic characterisation of fluoroquinolone resistance mechanisms in Enterobacteriaceae in Durban, South Africa.</title>
        <authorList>
            <person name="Osei Sekyere J."/>
            <person name="Amoako D.G."/>
        </authorList>
    </citation>
    <scope>NUCLEOTIDE SEQUENCE</scope>
    <source>
        <strain evidence="7">ST435:939705067</strain>
    </source>
</reference>
<dbReference type="InterPro" id="IPR010854">
    <property type="entry name" value="YdgH/BhsA/McbA-like_dom"/>
</dbReference>
<reference evidence="5" key="5">
    <citation type="submission" date="2020-12" db="EMBL/GenBank/DDBJ databases">
        <title>Molecular epidemiology of VIM- metallo-b-lactamase-producing Enterobacter cloacae complex isolated in France between 2015 and 2018.</title>
        <authorList>
            <person name="Emeraud C."/>
            <person name="Petit C."/>
            <person name="Bonnin R."/>
            <person name="Naas T."/>
            <person name="Dortet L."/>
        </authorList>
    </citation>
    <scope>NUCLEOTIDE SEQUENCE</scope>
    <source>
        <strain evidence="5">170C2</strain>
    </source>
</reference>
<dbReference type="Gene3D" id="3.30.1660.10">
    <property type="entry name" value="Flavin-binding protein dodecin"/>
    <property type="match status" value="1"/>
</dbReference>
<feature type="signal peptide" evidence="2">
    <location>
        <begin position="1"/>
        <end position="20"/>
    </location>
</feature>
<dbReference type="Pfam" id="PF07338">
    <property type="entry name" value="YdgH_BhsA-like"/>
    <property type="match status" value="1"/>
</dbReference>
<dbReference type="InterPro" id="IPR025543">
    <property type="entry name" value="Dodecin-like"/>
</dbReference>
<evidence type="ECO:0000259" key="3">
    <source>
        <dbReference type="Pfam" id="PF07338"/>
    </source>
</evidence>
<dbReference type="Proteomes" id="UP000255163">
    <property type="component" value="Unassembled WGS sequence"/>
</dbReference>
<feature type="chain" id="PRO_5015037925" evidence="2">
    <location>
        <begin position="21"/>
        <end position="91"/>
    </location>
</feature>
<dbReference type="InterPro" id="IPR051096">
    <property type="entry name" value="BhsA/McbA_stress_biofilm_assoc"/>
</dbReference>
<evidence type="ECO:0000313" key="10">
    <source>
        <dbReference type="Proteomes" id="UP000255163"/>
    </source>
</evidence>
<dbReference type="EMBL" id="JAELXN010000023">
    <property type="protein sequence ID" value="MBJ6595661.1"/>
    <property type="molecule type" value="Genomic_DNA"/>
</dbReference>
<accession>A0A0F1RP07</accession>
<dbReference type="EMBL" id="LJEY02000002">
    <property type="protein sequence ID" value="OEH18886.1"/>
    <property type="molecule type" value="Genomic_DNA"/>
</dbReference>
<dbReference type="RefSeq" id="WP_029740378.1">
    <property type="nucleotide sequence ID" value="NZ_AP026886.1"/>
</dbReference>
<gene>
    <name evidence="6" type="primary">yjfY</name>
    <name evidence="7" type="ORF">AN696_0206750</name>
    <name evidence="4" type="ORF">HV056_05730</name>
    <name evidence="5" type="ORF">JGT27_08135</name>
    <name evidence="8" type="ORF">NCTC12123_04991</name>
    <name evidence="6" type="ORF">QAA55_002785</name>
</gene>
<organism evidence="4 11">
    <name type="scientific">Enterobacter asburiae</name>
    <dbReference type="NCBI Taxonomy" id="61645"/>
    <lineage>
        <taxon>Bacteria</taxon>
        <taxon>Pseudomonadati</taxon>
        <taxon>Pseudomonadota</taxon>
        <taxon>Gammaproteobacteria</taxon>
        <taxon>Enterobacterales</taxon>
        <taxon>Enterobacteriaceae</taxon>
        <taxon>Enterobacter</taxon>
        <taxon>Enterobacter cloacae complex</taxon>
    </lineage>
</organism>
<dbReference type="PANTHER" id="PTHR34156">
    <property type="entry name" value="OUTER MEMBRANE PROTEIN-RELATED-RELATED"/>
    <property type="match status" value="1"/>
</dbReference>
<evidence type="ECO:0000313" key="8">
    <source>
        <dbReference type="EMBL" id="STD25374.1"/>
    </source>
</evidence>
<reference evidence="7 9" key="1">
    <citation type="submission" date="2016-04" db="EMBL/GenBank/DDBJ databases">
        <authorList>
            <person name="Osei Sekyere J."/>
            <person name="Sivertsen A."/>
            <person name="Pedersen A.T."/>
            <person name="Sundsfjord A."/>
        </authorList>
    </citation>
    <scope>NUCLEOTIDE SEQUENCE [LARGE SCALE GENOMIC DNA]</scope>
    <source>
        <strain evidence="7 9">ST435:939705067</strain>
    </source>
</reference>
<evidence type="ECO:0000256" key="1">
    <source>
        <dbReference type="ARBA" id="ARBA00022729"/>
    </source>
</evidence>
<name>A0A0F1RP07_ENTAS</name>
<feature type="domain" description="YdgH/BhsA/McbA-like" evidence="3">
    <location>
        <begin position="35"/>
        <end position="91"/>
    </location>
</feature>
<evidence type="ECO:0000313" key="12">
    <source>
        <dbReference type="Proteomes" id="UP001175344"/>
    </source>
</evidence>
<dbReference type="SUPFAM" id="SSF159871">
    <property type="entry name" value="YdgH-like"/>
    <property type="match status" value="1"/>
</dbReference>
<protein>
    <submittedName>
        <fullName evidence="4">DUF1471 domain-containing protein</fullName>
    </submittedName>
    <submittedName>
        <fullName evidence="6">DUF1471 family protein YjfY</fullName>
    </submittedName>
    <submittedName>
        <fullName evidence="8">Protein of uncharacterized function (DUF1471)</fullName>
    </submittedName>
</protein>
<dbReference type="EMBL" id="UFYI01000007">
    <property type="protein sequence ID" value="STD25374.1"/>
    <property type="molecule type" value="Genomic_DNA"/>
</dbReference>
<dbReference type="OrthoDB" id="6638498at2"/>
<evidence type="ECO:0000313" key="11">
    <source>
        <dbReference type="Proteomes" id="UP000533461"/>
    </source>
</evidence>
<evidence type="ECO:0000313" key="5">
    <source>
        <dbReference type="EMBL" id="MBJ6595661.1"/>
    </source>
</evidence>
<dbReference type="EMBL" id="JARTQQ020000001">
    <property type="protein sequence ID" value="MEC5727347.1"/>
    <property type="molecule type" value="Genomic_DNA"/>
</dbReference>
<dbReference type="InterPro" id="IPR036275">
    <property type="entry name" value="YdgH-like_sf"/>
</dbReference>
<evidence type="ECO:0000256" key="2">
    <source>
        <dbReference type="SAM" id="SignalP"/>
    </source>
</evidence>
<dbReference type="Proteomes" id="UP000533461">
    <property type="component" value="Unassembled WGS sequence"/>
</dbReference>
<dbReference type="PANTHER" id="PTHR34156:SF6">
    <property type="entry name" value="OUTER MEMBRANE PROTEIN"/>
    <property type="match status" value="1"/>
</dbReference>
<dbReference type="AlphaFoldDB" id="A0A0F1RP07"/>
<reference evidence="6" key="7">
    <citation type="submission" date="2024-01" db="EMBL/GenBank/DDBJ databases">
        <authorList>
            <person name="Macesic N."/>
        </authorList>
    </citation>
    <scope>NUCLEOTIDE SEQUENCE</scope>
    <source>
        <strain evidence="6">CPO239</strain>
    </source>
</reference>
<evidence type="ECO:0000313" key="6">
    <source>
        <dbReference type="EMBL" id="MEC5727347.1"/>
    </source>
</evidence>
<dbReference type="Proteomes" id="UP000641429">
    <property type="component" value="Unassembled WGS sequence"/>
</dbReference>
<evidence type="ECO:0000313" key="9">
    <source>
        <dbReference type="Proteomes" id="UP000050495"/>
    </source>
</evidence>
<dbReference type="Proteomes" id="UP000050495">
    <property type="component" value="Unassembled WGS sequence"/>
</dbReference>
<dbReference type="Proteomes" id="UP001175344">
    <property type="component" value="Unassembled WGS sequence"/>
</dbReference>